<proteinExistence type="inferred from homology"/>
<dbReference type="AlphaFoldDB" id="A0A5B0BE87"/>
<gene>
    <name evidence="10" type="ORF">FGF04_09680</name>
</gene>
<keyword evidence="4 9" id="KW-0812">Transmembrane</keyword>
<dbReference type="Pfam" id="PF02653">
    <property type="entry name" value="BPD_transp_2"/>
    <property type="match status" value="1"/>
</dbReference>
<accession>A0A5B0BE87</accession>
<evidence type="ECO:0000256" key="7">
    <source>
        <dbReference type="ARBA" id="ARBA00023136"/>
    </source>
</evidence>
<evidence type="ECO:0000313" key="10">
    <source>
        <dbReference type="EMBL" id="KAA0940360.1"/>
    </source>
</evidence>
<feature type="transmembrane region" description="Helical" evidence="9">
    <location>
        <begin position="34"/>
        <end position="51"/>
    </location>
</feature>
<comment type="caution">
    <text evidence="10">The sequence shown here is derived from an EMBL/GenBank/DDBJ whole genome shotgun (WGS) entry which is preliminary data.</text>
</comment>
<feature type="transmembrane region" description="Helical" evidence="9">
    <location>
        <begin position="238"/>
        <end position="256"/>
    </location>
</feature>
<dbReference type="InterPro" id="IPR052157">
    <property type="entry name" value="BCAA_transport_permease"/>
</dbReference>
<comment type="subcellular location">
    <subcellularLocation>
        <location evidence="1">Cell membrane</location>
        <topology evidence="1">Multi-pass membrane protein</topology>
    </subcellularLocation>
</comment>
<dbReference type="EMBL" id="VDFC01000028">
    <property type="protein sequence ID" value="KAA0940360.1"/>
    <property type="molecule type" value="Genomic_DNA"/>
</dbReference>
<evidence type="ECO:0000256" key="5">
    <source>
        <dbReference type="ARBA" id="ARBA00022970"/>
    </source>
</evidence>
<dbReference type="CDD" id="cd06582">
    <property type="entry name" value="TM_PBP1_LivH_like"/>
    <property type="match status" value="1"/>
</dbReference>
<feature type="transmembrane region" description="Helical" evidence="9">
    <location>
        <begin position="137"/>
        <end position="157"/>
    </location>
</feature>
<evidence type="ECO:0000256" key="6">
    <source>
        <dbReference type="ARBA" id="ARBA00022989"/>
    </source>
</evidence>
<keyword evidence="5" id="KW-0029">Amino-acid transport</keyword>
<sequence length="296" mass="30347">MNEFLGFLVNGLSLGAIYALIALGFVMIFKATSVMNFAHGSIVLLGAYVVGRTHDEVGFWWAALLGILAAAAAAALVDLIVLRHARGADLGTLAILTIGVDTLLSTELTREMGTAILDAGAPWGTSTVHLGGTSVPLSRLVAALVAVVVVAVLWAVFRFTHWGVRMRAAAEDGTTAALMGIRLGRVAAGAWAIAGVLAALAGVFLTSFPSPGISPAAGVTALAAVPAWVLGGFDSFPGAVVGGLVIGVVTALSAGYQEHLLFLGRDLAQVAPYAVMFLVLLVRPSGLFGSKEFARV</sequence>
<organism evidence="10 11">
    <name type="scientific">Streptomyces apricus</name>
    <dbReference type="NCBI Taxonomy" id="1828112"/>
    <lineage>
        <taxon>Bacteria</taxon>
        <taxon>Bacillati</taxon>
        <taxon>Actinomycetota</taxon>
        <taxon>Actinomycetes</taxon>
        <taxon>Kitasatosporales</taxon>
        <taxon>Streptomycetaceae</taxon>
        <taxon>Streptomyces</taxon>
    </lineage>
</organism>
<dbReference type="RefSeq" id="WP_149510860.1">
    <property type="nucleotide sequence ID" value="NZ_VDFC01000028.1"/>
</dbReference>
<feature type="transmembrane region" description="Helical" evidence="9">
    <location>
        <begin position="212"/>
        <end position="231"/>
    </location>
</feature>
<feature type="transmembrane region" description="Helical" evidence="9">
    <location>
        <begin position="186"/>
        <end position="206"/>
    </location>
</feature>
<dbReference type="OrthoDB" id="9807115at2"/>
<dbReference type="PANTHER" id="PTHR11795:SF450">
    <property type="entry name" value="ABC TRANSPORTER PERMEASE PROTEIN"/>
    <property type="match status" value="1"/>
</dbReference>
<keyword evidence="2" id="KW-0813">Transport</keyword>
<keyword evidence="3" id="KW-1003">Cell membrane</keyword>
<dbReference type="PANTHER" id="PTHR11795">
    <property type="entry name" value="BRANCHED-CHAIN AMINO ACID TRANSPORT SYSTEM PERMEASE PROTEIN LIVH"/>
    <property type="match status" value="1"/>
</dbReference>
<protein>
    <submittedName>
        <fullName evidence="10">Branched-chain amino acid ABC transporter permease</fullName>
    </submittedName>
</protein>
<feature type="transmembrane region" description="Helical" evidence="9">
    <location>
        <begin position="262"/>
        <end position="282"/>
    </location>
</feature>
<evidence type="ECO:0000256" key="2">
    <source>
        <dbReference type="ARBA" id="ARBA00022448"/>
    </source>
</evidence>
<dbReference type="GO" id="GO:0022857">
    <property type="term" value="F:transmembrane transporter activity"/>
    <property type="evidence" value="ECO:0007669"/>
    <property type="project" value="InterPro"/>
</dbReference>
<dbReference type="GO" id="GO:0006865">
    <property type="term" value="P:amino acid transport"/>
    <property type="evidence" value="ECO:0007669"/>
    <property type="project" value="UniProtKB-KW"/>
</dbReference>
<evidence type="ECO:0000256" key="8">
    <source>
        <dbReference type="ARBA" id="ARBA00037998"/>
    </source>
</evidence>
<dbReference type="Proteomes" id="UP000324965">
    <property type="component" value="Unassembled WGS sequence"/>
</dbReference>
<feature type="transmembrane region" description="Helical" evidence="9">
    <location>
        <begin position="7"/>
        <end position="28"/>
    </location>
</feature>
<evidence type="ECO:0000313" key="11">
    <source>
        <dbReference type="Proteomes" id="UP000324965"/>
    </source>
</evidence>
<evidence type="ECO:0000256" key="3">
    <source>
        <dbReference type="ARBA" id="ARBA00022475"/>
    </source>
</evidence>
<reference evidence="10 11" key="1">
    <citation type="submission" date="2019-05" db="EMBL/GenBank/DDBJ databases">
        <authorList>
            <person name="Hariharan J."/>
            <person name="Choudoir M.J."/>
            <person name="Diebold P."/>
            <person name="Panke-Buisse K."/>
            <person name="Buckley D.H."/>
        </authorList>
    </citation>
    <scope>NUCLEOTIDE SEQUENCE [LARGE SCALE GENOMIC DNA]</scope>
    <source>
        <strain evidence="10 11">SUN51</strain>
    </source>
</reference>
<name>A0A5B0BE87_9ACTN</name>
<dbReference type="InterPro" id="IPR001851">
    <property type="entry name" value="ABC_transp_permease"/>
</dbReference>
<keyword evidence="11" id="KW-1185">Reference proteome</keyword>
<evidence type="ECO:0000256" key="9">
    <source>
        <dbReference type="SAM" id="Phobius"/>
    </source>
</evidence>
<dbReference type="GO" id="GO:0005886">
    <property type="term" value="C:plasma membrane"/>
    <property type="evidence" value="ECO:0007669"/>
    <property type="project" value="UniProtKB-SubCell"/>
</dbReference>
<comment type="similarity">
    <text evidence="8">Belongs to the binding-protein-dependent transport system permease family. LivHM subfamily.</text>
</comment>
<keyword evidence="6 9" id="KW-1133">Transmembrane helix</keyword>
<evidence type="ECO:0000256" key="1">
    <source>
        <dbReference type="ARBA" id="ARBA00004651"/>
    </source>
</evidence>
<evidence type="ECO:0000256" key="4">
    <source>
        <dbReference type="ARBA" id="ARBA00022692"/>
    </source>
</evidence>
<feature type="transmembrane region" description="Helical" evidence="9">
    <location>
        <begin position="58"/>
        <end position="82"/>
    </location>
</feature>
<keyword evidence="7 9" id="KW-0472">Membrane</keyword>